<dbReference type="AlphaFoldDB" id="A4G8V9"/>
<dbReference type="EMBL" id="CU207211">
    <property type="protein sequence ID" value="CAL62946.1"/>
    <property type="molecule type" value="Genomic_DNA"/>
</dbReference>
<proteinExistence type="predicted"/>
<accession>A4G8V9</accession>
<gene>
    <name evidence="1" type="ordered locus">HEAR2832</name>
</gene>
<organism evidence="1 2">
    <name type="scientific">Herminiimonas arsenicoxydans</name>
    <dbReference type="NCBI Taxonomy" id="204773"/>
    <lineage>
        <taxon>Bacteria</taxon>
        <taxon>Pseudomonadati</taxon>
        <taxon>Pseudomonadota</taxon>
        <taxon>Betaproteobacteria</taxon>
        <taxon>Burkholderiales</taxon>
        <taxon>Oxalobacteraceae</taxon>
        <taxon>Herminiimonas</taxon>
    </lineage>
</organism>
<dbReference type="KEGG" id="har:HEAR2832"/>
<evidence type="ECO:0000313" key="1">
    <source>
        <dbReference type="EMBL" id="CAL62946.1"/>
    </source>
</evidence>
<dbReference type="Proteomes" id="UP000006697">
    <property type="component" value="Chromosome"/>
</dbReference>
<dbReference type="HOGENOM" id="CLU_955701_0_0_4"/>
<reference evidence="1 2" key="1">
    <citation type="journal article" date="2007" name="PLoS Genet.">
        <title>A tale of two oxidation states: bacterial colonization of arsenic-rich environments.</title>
        <authorList>
            <person name="Muller D."/>
            <person name="Medigue C."/>
            <person name="Koechler S."/>
            <person name="Barbe V."/>
            <person name="Barakat M."/>
            <person name="Talla E."/>
            <person name="Bonnefoy V."/>
            <person name="Krin E."/>
            <person name="Arsene-Ploetze F."/>
            <person name="Carapito C."/>
            <person name="Chandler M."/>
            <person name="Cournoyer B."/>
            <person name="Cruveiller S."/>
            <person name="Dossat C."/>
            <person name="Duval S."/>
            <person name="Heymann M."/>
            <person name="Leize E."/>
            <person name="Lieutaud A."/>
            <person name="Lievremont D."/>
            <person name="Makita Y."/>
            <person name="Mangenot S."/>
            <person name="Nitschke W."/>
            <person name="Ortet P."/>
            <person name="Perdrial N."/>
            <person name="Schoepp B."/>
            <person name="Siguier N."/>
            <person name="Simeonova D.D."/>
            <person name="Rouy Z."/>
            <person name="Segurens B."/>
            <person name="Turlin E."/>
            <person name="Vallenet D."/>
            <person name="Van Dorsselaer A."/>
            <person name="Weiss S."/>
            <person name="Weissenbach J."/>
            <person name="Lett M.C."/>
            <person name="Danchin A."/>
            <person name="Bertin P.N."/>
        </authorList>
    </citation>
    <scope>NUCLEOTIDE SEQUENCE [LARGE SCALE GENOMIC DNA]</scope>
    <source>
        <strain evidence="2">ULPAs1</strain>
    </source>
</reference>
<evidence type="ECO:0000313" key="2">
    <source>
        <dbReference type="Proteomes" id="UP000006697"/>
    </source>
</evidence>
<protein>
    <submittedName>
        <fullName evidence="1">Uncharacterized protein</fullName>
    </submittedName>
</protein>
<name>A4G8V9_HERAR</name>
<sequence>MHASAVAVAFPRLEDPQLQAYLTTLQGNYQQYLANRNTYFTPPAESKAWPCTVSPAILAAISGTVDSDDNPLQKKLLLLDARAKNSEPVRHIFANRTFYPVSAECKNGKLHGPLEFWVEFDQTVVADELSSHFRILKRVRTTVVQNKLNGPVLNEGINLRFSIRYSDPDTAAMMAAQPAMKTHSVFFETTLATNPPVMQATETSLRHTEVNGEPTVTLRTIRNYDAKRTEEINYGMFGPLAKPSYKTLYKEGRRHGLEIIYAGMIGDNHIPPSTQCWDEGERILTTDCTVD</sequence>
<keyword evidence="2" id="KW-1185">Reference proteome</keyword>